<feature type="transmembrane region" description="Helical" evidence="1">
    <location>
        <begin position="244"/>
        <end position="263"/>
    </location>
</feature>
<reference evidence="2 3" key="1">
    <citation type="submission" date="2020-09" db="EMBL/GenBank/DDBJ databases">
        <authorList>
            <person name="Courtine D."/>
        </authorList>
    </citation>
    <scope>NUCLEOTIDE SEQUENCE [LARGE SCALE GENOMIC DNA]</scope>
    <source>
        <strain evidence="2 3">IRI35c</strain>
    </source>
</reference>
<keyword evidence="3" id="KW-1185">Reference proteome</keyword>
<evidence type="ECO:0000313" key="2">
    <source>
        <dbReference type="EMBL" id="CAD5244295.1"/>
    </source>
</evidence>
<dbReference type="KEGG" id="tcq:TIRI35C_1141"/>
<protein>
    <submittedName>
        <fullName evidence="2">Uncharacterized protein</fullName>
    </submittedName>
</protein>
<keyword evidence="1" id="KW-1133">Transmembrane helix</keyword>
<dbReference type="Proteomes" id="UP000516304">
    <property type="component" value="Chromosome TIRI35C"/>
</dbReference>
<keyword evidence="1" id="KW-0812">Transmembrane</keyword>
<name>A0A7G2D6V5_9EURY</name>
<gene>
    <name evidence="2" type="ORF">TIRI35C_1141</name>
</gene>
<dbReference type="AlphaFoldDB" id="A0A7G2D6V5"/>
<proteinExistence type="predicted"/>
<dbReference type="RefSeq" id="WP_188202092.1">
    <property type="nucleotide sequence ID" value="NZ_LR881183.1"/>
</dbReference>
<evidence type="ECO:0000313" key="3">
    <source>
        <dbReference type="Proteomes" id="UP000516304"/>
    </source>
</evidence>
<sequence length="274" mass="32061">MEVDELIRAGKLDDAERALRSVNRHELNDIELLDYSHDVVALGLGFLKRDGLEKATSTVLSLLDELEDISWGIGRIFKEYLKECTPERVRKVRDMIYLIPEPEEKVDVLLDVYECLENTPEGIKVLREAFAWALHVEGRSMRTYMISRVLNRVHDVEDYDLMLELCRRIKGGERRSVFEDFLFENESAKTCEELIDILRRRSEDADVIDVVIQAHKENEKELLRSRGLNPRVYKLVPRRTEEGVTFYAVPVPLYPLLLLLWRIQGFLRGMKKRT</sequence>
<evidence type="ECO:0000256" key="1">
    <source>
        <dbReference type="SAM" id="Phobius"/>
    </source>
</evidence>
<dbReference type="EMBL" id="LR881183">
    <property type="protein sequence ID" value="CAD5244295.1"/>
    <property type="molecule type" value="Genomic_DNA"/>
</dbReference>
<keyword evidence="1" id="KW-0472">Membrane</keyword>
<dbReference type="GeneID" id="58918884"/>
<organism evidence="2 3">
    <name type="scientific">Thermococcus camini</name>
    <dbReference type="NCBI Taxonomy" id="2016373"/>
    <lineage>
        <taxon>Archaea</taxon>
        <taxon>Methanobacteriati</taxon>
        <taxon>Methanobacteriota</taxon>
        <taxon>Thermococci</taxon>
        <taxon>Thermococcales</taxon>
        <taxon>Thermococcaceae</taxon>
        <taxon>Thermococcus</taxon>
    </lineage>
</organism>
<accession>A0A7G2D6V5</accession>